<protein>
    <recommendedName>
        <fullName evidence="2">Ice-binding protein C-terminal domain-containing protein</fullName>
    </recommendedName>
</protein>
<dbReference type="Pfam" id="PF07589">
    <property type="entry name" value="PEP-CTERM"/>
    <property type="match status" value="1"/>
</dbReference>
<reference evidence="3 4" key="1">
    <citation type="submission" date="2016-03" db="EMBL/GenBank/DDBJ databases">
        <title>Photobacterium proteolyticum sp. nov. a protease producing bacterium isolated from ocean sediments of Laizhou Bay.</title>
        <authorList>
            <person name="Li Y."/>
        </authorList>
    </citation>
    <scope>NUCLEOTIDE SEQUENCE [LARGE SCALE GENOMIC DNA]</scope>
    <source>
        <strain evidence="3 4">R-40508</strain>
    </source>
</reference>
<evidence type="ECO:0000313" key="3">
    <source>
        <dbReference type="EMBL" id="OAN13783.1"/>
    </source>
</evidence>
<dbReference type="AlphaFoldDB" id="A0A178KAW4"/>
<sequence>MSIQSKLVKSLALAATLGASTSALAGPIQVDTWYEFLFSGPGSSATACGGCVPSTGTPTTFADAPPWTFTSTGGQGFTVVDAFARGDSFSVFDFGTLLFSTPSVADTGGCGNDPEVCLADPLVSSNRVILDAGQHSITIVANESPFGGGAAYFRWDVPEPTSMLLLGSGLLGLGFIRRRKQAQDV</sequence>
<feature type="domain" description="Ice-binding protein C-terminal" evidence="2">
    <location>
        <begin position="156"/>
        <end position="179"/>
    </location>
</feature>
<dbReference type="RefSeq" id="WP_068332443.1">
    <property type="nucleotide sequence ID" value="NZ_LVHF01000028.1"/>
</dbReference>
<keyword evidence="1" id="KW-0732">Signal</keyword>
<dbReference type="EMBL" id="LVHF01000028">
    <property type="protein sequence ID" value="OAN13783.1"/>
    <property type="molecule type" value="Genomic_DNA"/>
</dbReference>
<accession>A0A178KAW4</accession>
<dbReference type="InterPro" id="IPR013424">
    <property type="entry name" value="Ice-binding_C"/>
</dbReference>
<evidence type="ECO:0000313" key="4">
    <source>
        <dbReference type="Proteomes" id="UP000078503"/>
    </source>
</evidence>
<dbReference type="NCBIfam" id="TIGR02595">
    <property type="entry name" value="PEP_CTERM"/>
    <property type="match status" value="1"/>
</dbReference>
<proteinExistence type="predicted"/>
<dbReference type="Proteomes" id="UP000078503">
    <property type="component" value="Unassembled WGS sequence"/>
</dbReference>
<evidence type="ECO:0000256" key="1">
    <source>
        <dbReference type="SAM" id="SignalP"/>
    </source>
</evidence>
<dbReference type="OrthoDB" id="7873618at2"/>
<feature type="chain" id="PRO_5008090224" description="Ice-binding protein C-terminal domain-containing protein" evidence="1">
    <location>
        <begin position="26"/>
        <end position="185"/>
    </location>
</feature>
<evidence type="ECO:0000259" key="2">
    <source>
        <dbReference type="Pfam" id="PF07589"/>
    </source>
</evidence>
<keyword evidence="4" id="KW-1185">Reference proteome</keyword>
<organism evidence="3 4">
    <name type="scientific">Photobacterium jeanii</name>
    <dbReference type="NCBI Taxonomy" id="858640"/>
    <lineage>
        <taxon>Bacteria</taxon>
        <taxon>Pseudomonadati</taxon>
        <taxon>Pseudomonadota</taxon>
        <taxon>Gammaproteobacteria</taxon>
        <taxon>Vibrionales</taxon>
        <taxon>Vibrionaceae</taxon>
        <taxon>Photobacterium</taxon>
    </lineage>
</organism>
<name>A0A178KAW4_9GAMM</name>
<feature type="signal peptide" evidence="1">
    <location>
        <begin position="1"/>
        <end position="25"/>
    </location>
</feature>
<gene>
    <name evidence="3" type="ORF">A3K86_14575</name>
</gene>
<comment type="caution">
    <text evidence="3">The sequence shown here is derived from an EMBL/GenBank/DDBJ whole genome shotgun (WGS) entry which is preliminary data.</text>
</comment>